<dbReference type="Pfam" id="PF05140">
    <property type="entry name" value="ResB"/>
    <property type="match status" value="1"/>
</dbReference>
<evidence type="ECO:0000313" key="8">
    <source>
        <dbReference type="EMBL" id="MFD1891532.1"/>
    </source>
</evidence>
<reference evidence="9" key="1">
    <citation type="journal article" date="2019" name="Int. J. Syst. Evol. Microbiol.">
        <title>The Global Catalogue of Microorganisms (GCM) 10K type strain sequencing project: providing services to taxonomists for standard genome sequencing and annotation.</title>
        <authorList>
            <consortium name="The Broad Institute Genomics Platform"/>
            <consortium name="The Broad Institute Genome Sequencing Center for Infectious Disease"/>
            <person name="Wu L."/>
            <person name="Ma J."/>
        </authorList>
    </citation>
    <scope>NUCLEOTIDE SEQUENCE [LARGE SCALE GENOMIC DNA]</scope>
    <source>
        <strain evidence="9">CAIM 431</strain>
    </source>
</reference>
<keyword evidence="2 6" id="KW-0812">Transmembrane</keyword>
<dbReference type="PANTHER" id="PTHR31566">
    <property type="entry name" value="CYTOCHROME C BIOGENESIS PROTEIN CCS1, CHLOROPLASTIC"/>
    <property type="match status" value="1"/>
</dbReference>
<accession>A0ABW4RZ18</accession>
<evidence type="ECO:0000256" key="3">
    <source>
        <dbReference type="ARBA" id="ARBA00022748"/>
    </source>
</evidence>
<gene>
    <name evidence="8" type="ORF">ACFSCS_15275</name>
</gene>
<evidence type="ECO:0000256" key="6">
    <source>
        <dbReference type="SAM" id="Phobius"/>
    </source>
</evidence>
<feature type="transmembrane region" description="Helical" evidence="6">
    <location>
        <begin position="92"/>
        <end position="110"/>
    </location>
</feature>
<keyword evidence="9" id="KW-1185">Reference proteome</keyword>
<dbReference type="RefSeq" id="WP_343876012.1">
    <property type="nucleotide sequence ID" value="NZ_BAAAIX010000037.1"/>
</dbReference>
<proteinExistence type="predicted"/>
<feature type="transmembrane region" description="Helical" evidence="6">
    <location>
        <begin position="30"/>
        <end position="51"/>
    </location>
</feature>
<sequence>MSTATTDPGADISVKEMFLRIYRLFWNKRFGLMLIFAMALWTLFGVLFAQVDAESFADKERYASFLEQTRPKYGGWTPILSALGMFHVFSSWPWRIIIVLLVLSIIACTVHRLPQLWKNATAPHTHVREGFFEHSRTRRTVELPIGADEAIAEMEHKLGKQGYRTIRDDRDGALNLYADKNRFFPLGTAVAHLAFILILLGALVTSNTGFREDEFTVPVGMGAQEVGHDTGLSVEAKSFTDSYHDDGRPMDYAADLVLFKDGQQVKQHLVRVNSPMNYDGVSFHQSYFGFAAEMTVADAKGQQITHTAVPLQYSTEDKTQNYGKLDLPQQNRQVFVVQPASGQTDAQIGPGQVMVEVYDATTEQQVDRQVLTQGEPLTVGDLKLTFQRERQFTGLMINKDYGAPLVWTGAGLLLIGMVCTMLLRHKRLWVRVRPTSDGAQLRVASPDRHDMLFEQKVTRLVDSIGEKHDDNSRSDDRVHA</sequence>
<comment type="caution">
    <text evidence="8">The sequence shown here is derived from an EMBL/GenBank/DDBJ whole genome shotgun (WGS) entry which is preliminary data.</text>
</comment>
<keyword evidence="5 6" id="KW-0472">Membrane</keyword>
<evidence type="ECO:0000256" key="1">
    <source>
        <dbReference type="ARBA" id="ARBA00004141"/>
    </source>
</evidence>
<evidence type="ECO:0000256" key="5">
    <source>
        <dbReference type="ARBA" id="ARBA00023136"/>
    </source>
</evidence>
<evidence type="ECO:0000256" key="2">
    <source>
        <dbReference type="ARBA" id="ARBA00022692"/>
    </source>
</evidence>
<dbReference type="InterPro" id="IPR023494">
    <property type="entry name" value="Cyt_c_bgen_Ccs1/CcsB/ResB"/>
</dbReference>
<feature type="domain" description="ResB-like" evidence="7">
    <location>
        <begin position="29"/>
        <end position="448"/>
    </location>
</feature>
<dbReference type="Proteomes" id="UP001597326">
    <property type="component" value="Unassembled WGS sequence"/>
</dbReference>
<feature type="transmembrane region" description="Helical" evidence="6">
    <location>
        <begin position="183"/>
        <end position="204"/>
    </location>
</feature>
<keyword evidence="3" id="KW-0201">Cytochrome c-type biogenesis</keyword>
<dbReference type="InterPro" id="IPR007816">
    <property type="entry name" value="ResB-like_domain"/>
</dbReference>
<dbReference type="EMBL" id="JBHUFZ010000036">
    <property type="protein sequence ID" value="MFD1891532.1"/>
    <property type="molecule type" value="Genomic_DNA"/>
</dbReference>
<comment type="subcellular location">
    <subcellularLocation>
        <location evidence="1">Membrane</location>
        <topology evidence="1">Multi-pass membrane protein</topology>
    </subcellularLocation>
</comment>
<evidence type="ECO:0000313" key="9">
    <source>
        <dbReference type="Proteomes" id="UP001597326"/>
    </source>
</evidence>
<keyword evidence="4 6" id="KW-1133">Transmembrane helix</keyword>
<name>A0ABW4RZ18_9ACTN</name>
<dbReference type="PANTHER" id="PTHR31566:SF0">
    <property type="entry name" value="CYTOCHROME C BIOGENESIS PROTEIN CCS1, CHLOROPLASTIC"/>
    <property type="match status" value="1"/>
</dbReference>
<evidence type="ECO:0000259" key="7">
    <source>
        <dbReference type="Pfam" id="PF05140"/>
    </source>
</evidence>
<feature type="transmembrane region" description="Helical" evidence="6">
    <location>
        <begin position="401"/>
        <end position="423"/>
    </location>
</feature>
<organism evidence="8 9">
    <name type="scientific">Luteococcus peritonei</name>
    <dbReference type="NCBI Taxonomy" id="88874"/>
    <lineage>
        <taxon>Bacteria</taxon>
        <taxon>Bacillati</taxon>
        <taxon>Actinomycetota</taxon>
        <taxon>Actinomycetes</taxon>
        <taxon>Propionibacteriales</taxon>
        <taxon>Propionibacteriaceae</taxon>
        <taxon>Luteococcus</taxon>
    </lineage>
</organism>
<protein>
    <submittedName>
        <fullName evidence="8">Cytochrome c biogenesis protein ResB</fullName>
    </submittedName>
</protein>
<evidence type="ECO:0000256" key="4">
    <source>
        <dbReference type="ARBA" id="ARBA00022989"/>
    </source>
</evidence>